<keyword evidence="1" id="KW-1133">Transmembrane helix</keyword>
<organism evidence="2 3">
    <name type="scientific">Allacma fusca</name>
    <dbReference type="NCBI Taxonomy" id="39272"/>
    <lineage>
        <taxon>Eukaryota</taxon>
        <taxon>Metazoa</taxon>
        <taxon>Ecdysozoa</taxon>
        <taxon>Arthropoda</taxon>
        <taxon>Hexapoda</taxon>
        <taxon>Collembola</taxon>
        <taxon>Symphypleona</taxon>
        <taxon>Sminthuridae</taxon>
        <taxon>Allacma</taxon>
    </lineage>
</organism>
<name>A0A8J2K944_9HEXA</name>
<sequence length="127" mass="14604">MKSFGTYFKSSESEKNENDLFIAQAESPEDLIKEFIELKNAMETYKHIAGSYCLPVTIHSVFTFIRSLTHFLTPNFSYEITFDVILVAICCFFYIVLIASLGNYIQVTFYQKRLHLGNLMTNGTSSR</sequence>
<evidence type="ECO:0000313" key="3">
    <source>
        <dbReference type="Proteomes" id="UP000708208"/>
    </source>
</evidence>
<accession>A0A8J2K944</accession>
<feature type="transmembrane region" description="Helical" evidence="1">
    <location>
        <begin position="84"/>
        <end position="105"/>
    </location>
</feature>
<protein>
    <submittedName>
        <fullName evidence="2">Uncharacterized protein</fullName>
    </submittedName>
</protein>
<dbReference type="Proteomes" id="UP000708208">
    <property type="component" value="Unassembled WGS sequence"/>
</dbReference>
<keyword evidence="1" id="KW-0812">Transmembrane</keyword>
<evidence type="ECO:0000256" key="1">
    <source>
        <dbReference type="SAM" id="Phobius"/>
    </source>
</evidence>
<feature type="transmembrane region" description="Helical" evidence="1">
    <location>
        <begin position="52"/>
        <end position="72"/>
    </location>
</feature>
<dbReference type="AlphaFoldDB" id="A0A8J2K944"/>
<gene>
    <name evidence="2" type="ORF">AFUS01_LOCUS22390</name>
</gene>
<dbReference type="EMBL" id="CAJVCH010260265">
    <property type="protein sequence ID" value="CAG7733977.1"/>
    <property type="molecule type" value="Genomic_DNA"/>
</dbReference>
<keyword evidence="3" id="KW-1185">Reference proteome</keyword>
<feature type="non-terminal residue" evidence="2">
    <location>
        <position position="1"/>
    </location>
</feature>
<proteinExistence type="predicted"/>
<evidence type="ECO:0000313" key="2">
    <source>
        <dbReference type="EMBL" id="CAG7733977.1"/>
    </source>
</evidence>
<comment type="caution">
    <text evidence="2">The sequence shown here is derived from an EMBL/GenBank/DDBJ whole genome shotgun (WGS) entry which is preliminary data.</text>
</comment>
<reference evidence="2" key="1">
    <citation type="submission" date="2021-06" db="EMBL/GenBank/DDBJ databases">
        <authorList>
            <person name="Hodson N. C."/>
            <person name="Mongue J. A."/>
            <person name="Jaron S. K."/>
        </authorList>
    </citation>
    <scope>NUCLEOTIDE SEQUENCE</scope>
</reference>
<keyword evidence="1" id="KW-0472">Membrane</keyword>